<reference evidence="2 3" key="1">
    <citation type="submission" date="2010-08" db="EMBL/GenBank/DDBJ databases">
        <title>Complete sequence of Clostridium cellulovorans 743B.</title>
        <authorList>
            <consortium name="US DOE Joint Genome Institute"/>
            <person name="Lucas S."/>
            <person name="Copeland A."/>
            <person name="Lapidus A."/>
            <person name="Cheng J.-F."/>
            <person name="Bruce D."/>
            <person name="Goodwin L."/>
            <person name="Pitluck S."/>
            <person name="Chertkov O."/>
            <person name="Detter J.C."/>
            <person name="Han C."/>
            <person name="Tapia R."/>
            <person name="Land M."/>
            <person name="Hauser L."/>
            <person name="Chang Y.-J."/>
            <person name="Jeffries C."/>
            <person name="Kyrpides N."/>
            <person name="Ivanova N."/>
            <person name="Mikhailova N."/>
            <person name="Hemme C.L."/>
            <person name="Woyke T."/>
        </authorList>
    </citation>
    <scope>NUCLEOTIDE SEQUENCE [LARGE SCALE GENOMIC DNA]</scope>
    <source>
        <strain evidence="3">ATCC 35296 / DSM 3052 / OCM 3 / 743B</strain>
    </source>
</reference>
<dbReference type="RefSeq" id="WP_010075786.1">
    <property type="nucleotide sequence ID" value="NC_014393.1"/>
</dbReference>
<organism evidence="2 3">
    <name type="scientific">Clostridium cellulovorans (strain ATCC 35296 / DSM 3052 / OCM 3 / 743B)</name>
    <dbReference type="NCBI Taxonomy" id="573061"/>
    <lineage>
        <taxon>Bacteria</taxon>
        <taxon>Bacillati</taxon>
        <taxon>Bacillota</taxon>
        <taxon>Clostridia</taxon>
        <taxon>Eubacteriales</taxon>
        <taxon>Clostridiaceae</taxon>
        <taxon>Clostridium</taxon>
    </lineage>
</organism>
<dbReference type="SUPFAM" id="SSF50729">
    <property type="entry name" value="PH domain-like"/>
    <property type="match status" value="1"/>
</dbReference>
<evidence type="ECO:0000313" key="2">
    <source>
        <dbReference type="EMBL" id="ADL52690.1"/>
    </source>
</evidence>
<feature type="domain" description="Bacterial Pleckstrin homology" evidence="1">
    <location>
        <begin position="9"/>
        <end position="114"/>
    </location>
</feature>
<dbReference type="Gene3D" id="2.30.29.50">
    <property type="entry name" value="Bacterial Pleckstrin homology domain"/>
    <property type="match status" value="1"/>
</dbReference>
<dbReference type="KEGG" id="ccb:Clocel_2999"/>
<name>D9ST28_CLOC7</name>
<sequence length="117" mass="13622">MGFFKNSEGYYVKYEEEIQEFIVEGEFIEAIYGLVLDYACLTNKRIIFTDKAIGTKEIELVSIPYSKVEAVSIRKGKLFSLTNKINIYTKFQNYSLEFIKGANVTEFYKTITKYICD</sequence>
<evidence type="ECO:0000259" key="1">
    <source>
        <dbReference type="Pfam" id="PF08000"/>
    </source>
</evidence>
<dbReference type="AlphaFoldDB" id="D9ST28"/>
<dbReference type="InterPro" id="IPR012544">
    <property type="entry name" value="PHb"/>
</dbReference>
<dbReference type="InterPro" id="IPR037063">
    <property type="entry name" value="PHb_sf"/>
</dbReference>
<keyword evidence="3" id="KW-1185">Reference proteome</keyword>
<dbReference type="HOGENOM" id="CLU_137895_2_0_9"/>
<accession>D9ST28</accession>
<dbReference type="Proteomes" id="UP000002730">
    <property type="component" value="Chromosome"/>
</dbReference>
<evidence type="ECO:0000313" key="3">
    <source>
        <dbReference type="Proteomes" id="UP000002730"/>
    </source>
</evidence>
<protein>
    <recommendedName>
        <fullName evidence="1">Bacterial Pleckstrin homology domain-containing protein</fullName>
    </recommendedName>
</protein>
<dbReference type="Pfam" id="PF08000">
    <property type="entry name" value="bPH_1"/>
    <property type="match status" value="1"/>
</dbReference>
<dbReference type="EMBL" id="CP002160">
    <property type="protein sequence ID" value="ADL52690.1"/>
    <property type="molecule type" value="Genomic_DNA"/>
</dbReference>
<dbReference type="STRING" id="573061.Clocel_2999"/>
<proteinExistence type="predicted"/>
<dbReference type="OrthoDB" id="9803613at2"/>
<gene>
    <name evidence="2" type="ordered locus">Clocel_2999</name>
</gene>